<dbReference type="InterPro" id="IPR015914">
    <property type="entry name" value="PAPs_N"/>
</dbReference>
<dbReference type="PANTHER" id="PTHR45867:SF3">
    <property type="entry name" value="ACID PHOSPHATASE TYPE 7"/>
    <property type="match status" value="1"/>
</dbReference>
<dbReference type="Proteomes" id="UP001285921">
    <property type="component" value="Unassembled WGS sequence"/>
</dbReference>
<dbReference type="InterPro" id="IPR036439">
    <property type="entry name" value="Dockerin_dom_sf"/>
</dbReference>
<comment type="caution">
    <text evidence="6">The sequence shown here is derived from an EMBL/GenBank/DDBJ whole genome shotgun (WGS) entry which is preliminary data.</text>
</comment>
<reference evidence="6 7" key="1">
    <citation type="submission" date="2023-05" db="EMBL/GenBank/DDBJ databases">
        <title>Draft genome of Paenibacillus sp. CCS26.</title>
        <authorList>
            <person name="Akita H."/>
            <person name="Shinto Y."/>
            <person name="Kimura Z."/>
        </authorList>
    </citation>
    <scope>NUCLEOTIDE SEQUENCE [LARGE SCALE GENOMIC DNA]</scope>
    <source>
        <strain evidence="6 7">CCS26</strain>
    </source>
</reference>
<dbReference type="RefSeq" id="WP_317981762.1">
    <property type="nucleotide sequence ID" value="NZ_BTCL01000024.1"/>
</dbReference>
<dbReference type="InterPro" id="IPR004843">
    <property type="entry name" value="Calcineurin-like_PHP"/>
</dbReference>
<dbReference type="Gene3D" id="3.60.21.10">
    <property type="match status" value="1"/>
</dbReference>
<dbReference type="SUPFAM" id="SSF56300">
    <property type="entry name" value="Metallo-dependent phosphatases"/>
    <property type="match status" value="1"/>
</dbReference>
<feature type="domain" description="Ig-like" evidence="4">
    <location>
        <begin position="453"/>
        <end position="522"/>
    </location>
</feature>
<evidence type="ECO:0000259" key="3">
    <source>
        <dbReference type="Pfam" id="PF00149"/>
    </source>
</evidence>
<evidence type="ECO:0000313" key="6">
    <source>
        <dbReference type="EMBL" id="GMK47926.1"/>
    </source>
</evidence>
<dbReference type="InterPro" id="IPR002105">
    <property type="entry name" value="Dockerin_1_rpt"/>
</dbReference>
<dbReference type="SUPFAM" id="SSF49363">
    <property type="entry name" value="Purple acid phosphatase, N-terminal domain"/>
    <property type="match status" value="1"/>
</dbReference>
<organism evidence="6 7">
    <name type="scientific">Paenibacillus glycanilyticus</name>
    <dbReference type="NCBI Taxonomy" id="126569"/>
    <lineage>
        <taxon>Bacteria</taxon>
        <taxon>Bacillati</taxon>
        <taxon>Bacillota</taxon>
        <taxon>Bacilli</taxon>
        <taxon>Bacillales</taxon>
        <taxon>Paenibacillaceae</taxon>
        <taxon>Paenibacillus</taxon>
    </lineage>
</organism>
<evidence type="ECO:0000259" key="4">
    <source>
        <dbReference type="Pfam" id="PF07523"/>
    </source>
</evidence>
<sequence length="731" mass="79180">MFNVLKQQKGVRKGLYSVLVASVLATSLTATLVNAADEPGTGVSTQAVDPYTVSNILLNPGADESQVNLTWYSAATQPVGTVVQIAKKADVVDGVFPAATAASFNGTSSAAVTGFFSNKATITGLQESTDYVYRVGDGLDEHWSTAYDFSTKDSHDFSVMFVGDPQIGASGNATTDAAGWANTLTKATQMFPDMSYIMSAGDQVNTASSESEYSGFLSPAQLHNLPVATVVGNHDGAVNYKYHYNQPNESAQYGVTPAGGDYYYTYGETLFMVLNTNSANSAEHETFMKNAIDANPDARWKIVTFHHSIYSAANHSTDASILNLRQVLFPVFDKLDIDLVFMGHDHSYVKTYQMEGDQAIKGQAMDNGVFVNPKGIMYLTANSASGSKYYDLKTTLNDYYSDVKSQLKVPTFSMINIDHNSISVDTYRTDTMAKVDTYTMVHTDMSGLEVTTPPTKKSYGVGELLDTTGLTVSKINLDGSKTALPLDQVAITGFDSATKGTKHVTVTYTVAGVPYTGTFDVVVGTMVKIHAKQDTIIKEESPGAEFYLALGKSDKVNVLDVTFKFDSSKFTFDPATGAELLDKTNGFLQANEVEPGTVRVIAGFQEHPITLTEFTDLIKLTFKPVNPDVDYVQADVQLDKVVVNTSSENTDLGAIFDKLPSSILIRSYKDITDLYKDGTLTSADLSVAIDHYRASSTDADWATSKLADVNFDGKVDLTDFTIIILHIFQGK</sequence>
<evidence type="ECO:0000256" key="2">
    <source>
        <dbReference type="SAM" id="SignalP"/>
    </source>
</evidence>
<dbReference type="InterPro" id="IPR008963">
    <property type="entry name" value="Purple_acid_Pase-like_N"/>
</dbReference>
<proteinExistence type="predicted"/>
<dbReference type="EMBL" id="BTCL01000024">
    <property type="protein sequence ID" value="GMK47926.1"/>
    <property type="molecule type" value="Genomic_DNA"/>
</dbReference>
<dbReference type="Gene3D" id="1.10.1330.10">
    <property type="entry name" value="Dockerin domain"/>
    <property type="match status" value="1"/>
</dbReference>
<feature type="chain" id="PRO_5045676138" description="Metallophosphoesterase" evidence="2">
    <location>
        <begin position="36"/>
        <end position="731"/>
    </location>
</feature>
<evidence type="ECO:0008006" key="8">
    <source>
        <dbReference type="Google" id="ProtNLM"/>
    </source>
</evidence>
<feature type="signal peptide" evidence="2">
    <location>
        <begin position="1"/>
        <end position="35"/>
    </location>
</feature>
<dbReference type="Pfam" id="PF00149">
    <property type="entry name" value="Metallophos"/>
    <property type="match status" value="1"/>
</dbReference>
<feature type="domain" description="Calcineurin-like phosphoesterase" evidence="3">
    <location>
        <begin position="158"/>
        <end position="348"/>
    </location>
</feature>
<keyword evidence="1 2" id="KW-0732">Signal</keyword>
<dbReference type="Gene3D" id="2.60.40.680">
    <property type="match status" value="1"/>
</dbReference>
<dbReference type="Pfam" id="PF00404">
    <property type="entry name" value="Dockerin_1"/>
    <property type="match status" value="1"/>
</dbReference>
<dbReference type="PANTHER" id="PTHR45867">
    <property type="entry name" value="PURPLE ACID PHOSPHATASE"/>
    <property type="match status" value="1"/>
</dbReference>
<dbReference type="InterPro" id="IPR008965">
    <property type="entry name" value="CBM2/CBM3_carb-bd_dom_sf"/>
</dbReference>
<accession>A0ABQ6NS55</accession>
<dbReference type="Gene3D" id="2.60.40.380">
    <property type="entry name" value="Purple acid phosphatase-like, N-terminal"/>
    <property type="match status" value="1"/>
</dbReference>
<evidence type="ECO:0000259" key="5">
    <source>
        <dbReference type="Pfam" id="PF16656"/>
    </source>
</evidence>
<dbReference type="InterPro" id="IPR029052">
    <property type="entry name" value="Metallo-depent_PP-like"/>
</dbReference>
<protein>
    <recommendedName>
        <fullName evidence="8">Metallophosphoesterase</fullName>
    </recommendedName>
</protein>
<gene>
    <name evidence="6" type="ORF">PghCCS26_50560</name>
</gene>
<name>A0ABQ6NS55_9BACL</name>
<dbReference type="SUPFAM" id="SSF49384">
    <property type="entry name" value="Carbohydrate-binding domain"/>
    <property type="match status" value="1"/>
</dbReference>
<dbReference type="Pfam" id="PF16656">
    <property type="entry name" value="Pur_ac_phosph_N"/>
    <property type="match status" value="1"/>
</dbReference>
<keyword evidence="7" id="KW-1185">Reference proteome</keyword>
<evidence type="ECO:0000256" key="1">
    <source>
        <dbReference type="ARBA" id="ARBA00022729"/>
    </source>
</evidence>
<evidence type="ECO:0000313" key="7">
    <source>
        <dbReference type="Proteomes" id="UP001285921"/>
    </source>
</evidence>
<dbReference type="InterPro" id="IPR022038">
    <property type="entry name" value="Ig-like_bact"/>
</dbReference>
<dbReference type="Gene3D" id="2.60.40.3630">
    <property type="match status" value="1"/>
</dbReference>
<dbReference type="CDD" id="cd14256">
    <property type="entry name" value="Dockerin_I"/>
    <property type="match status" value="1"/>
</dbReference>
<dbReference type="SUPFAM" id="SSF63446">
    <property type="entry name" value="Type I dockerin domain"/>
    <property type="match status" value="1"/>
</dbReference>
<dbReference type="Pfam" id="PF07523">
    <property type="entry name" value="Big_3"/>
    <property type="match status" value="1"/>
</dbReference>
<feature type="domain" description="Purple acid phosphatase N-terminal" evidence="5">
    <location>
        <begin position="55"/>
        <end position="151"/>
    </location>
</feature>